<organism evidence="1 2">
    <name type="scientific">Rubroshorea leprosula</name>
    <dbReference type="NCBI Taxonomy" id="152421"/>
    <lineage>
        <taxon>Eukaryota</taxon>
        <taxon>Viridiplantae</taxon>
        <taxon>Streptophyta</taxon>
        <taxon>Embryophyta</taxon>
        <taxon>Tracheophyta</taxon>
        <taxon>Spermatophyta</taxon>
        <taxon>Magnoliopsida</taxon>
        <taxon>eudicotyledons</taxon>
        <taxon>Gunneridae</taxon>
        <taxon>Pentapetalae</taxon>
        <taxon>rosids</taxon>
        <taxon>malvids</taxon>
        <taxon>Malvales</taxon>
        <taxon>Dipterocarpaceae</taxon>
        <taxon>Rubroshorea</taxon>
    </lineage>
</organism>
<name>A0AAV5IBL5_9ROSI</name>
<accession>A0AAV5IBL5</accession>
<keyword evidence="2" id="KW-1185">Reference proteome</keyword>
<sequence>MLLFASDIYLRDLSFSWQLDRRYLGCLKAHLNMVDDMVSNVHVLTHGVN</sequence>
<evidence type="ECO:0000313" key="1">
    <source>
        <dbReference type="EMBL" id="GKU98527.1"/>
    </source>
</evidence>
<evidence type="ECO:0000313" key="2">
    <source>
        <dbReference type="Proteomes" id="UP001054252"/>
    </source>
</evidence>
<protein>
    <submittedName>
        <fullName evidence="1">Uncharacterized protein</fullName>
    </submittedName>
</protein>
<proteinExistence type="predicted"/>
<gene>
    <name evidence="1" type="ORF">SLEP1_g11520</name>
</gene>
<reference evidence="1 2" key="1">
    <citation type="journal article" date="2021" name="Commun. Biol.">
        <title>The genome of Shorea leprosula (Dipterocarpaceae) highlights the ecological relevance of drought in aseasonal tropical rainforests.</title>
        <authorList>
            <person name="Ng K.K.S."/>
            <person name="Kobayashi M.J."/>
            <person name="Fawcett J.A."/>
            <person name="Hatakeyama M."/>
            <person name="Paape T."/>
            <person name="Ng C.H."/>
            <person name="Ang C.C."/>
            <person name="Tnah L.H."/>
            <person name="Lee C.T."/>
            <person name="Nishiyama T."/>
            <person name="Sese J."/>
            <person name="O'Brien M.J."/>
            <person name="Copetti D."/>
            <person name="Mohd Noor M.I."/>
            <person name="Ong R.C."/>
            <person name="Putra M."/>
            <person name="Sireger I.Z."/>
            <person name="Indrioko S."/>
            <person name="Kosugi Y."/>
            <person name="Izuno A."/>
            <person name="Isagi Y."/>
            <person name="Lee S.L."/>
            <person name="Shimizu K.K."/>
        </authorList>
    </citation>
    <scope>NUCLEOTIDE SEQUENCE [LARGE SCALE GENOMIC DNA]</scope>
    <source>
        <strain evidence="1">214</strain>
    </source>
</reference>
<dbReference type="EMBL" id="BPVZ01000012">
    <property type="protein sequence ID" value="GKU98527.1"/>
    <property type="molecule type" value="Genomic_DNA"/>
</dbReference>
<comment type="caution">
    <text evidence="1">The sequence shown here is derived from an EMBL/GenBank/DDBJ whole genome shotgun (WGS) entry which is preliminary data.</text>
</comment>
<dbReference type="Proteomes" id="UP001054252">
    <property type="component" value="Unassembled WGS sequence"/>
</dbReference>
<dbReference type="AlphaFoldDB" id="A0AAV5IBL5"/>